<evidence type="ECO:0000256" key="6">
    <source>
        <dbReference type="ARBA" id="ARBA00022729"/>
    </source>
</evidence>
<proteinExistence type="inferred from homology"/>
<keyword evidence="6 11" id="KW-0732">Signal</keyword>
<feature type="domain" description="Type II/III secretion system secretin-like" evidence="12">
    <location>
        <begin position="404"/>
        <end position="569"/>
    </location>
</feature>
<feature type="domain" description="GspD-like N0" evidence="14">
    <location>
        <begin position="29"/>
        <end position="98"/>
    </location>
</feature>
<keyword evidence="9" id="KW-0998">Cell outer membrane</keyword>
<dbReference type="InterPro" id="IPR013356">
    <property type="entry name" value="T2SS_GspD"/>
</dbReference>
<keyword evidence="4" id="KW-1134">Transmembrane beta strand</keyword>
<gene>
    <name evidence="15" type="primary">gspD</name>
    <name evidence="15" type="ORF">O0V09_03350</name>
</gene>
<dbReference type="PROSITE" id="PS00875">
    <property type="entry name" value="T2SP_D"/>
    <property type="match status" value="1"/>
</dbReference>
<dbReference type="GO" id="GO:0015627">
    <property type="term" value="C:type II protein secretion system complex"/>
    <property type="evidence" value="ECO:0007669"/>
    <property type="project" value="InterPro"/>
</dbReference>
<evidence type="ECO:0000256" key="10">
    <source>
        <dbReference type="RuleBase" id="RU004004"/>
    </source>
</evidence>
<feature type="domain" description="NolW-like" evidence="13">
    <location>
        <begin position="122"/>
        <end position="181"/>
    </location>
</feature>
<dbReference type="RefSeq" id="WP_258330375.1">
    <property type="nucleotide sequence ID" value="NZ_JAPTGG010000002.1"/>
</dbReference>
<dbReference type="InterPro" id="IPR005644">
    <property type="entry name" value="NolW-like"/>
</dbReference>
<evidence type="ECO:0000256" key="4">
    <source>
        <dbReference type="ARBA" id="ARBA00022452"/>
    </source>
</evidence>
<feature type="domain" description="NolW-like" evidence="13">
    <location>
        <begin position="257"/>
        <end position="328"/>
    </location>
</feature>
<dbReference type="PANTHER" id="PTHR30332:SF24">
    <property type="entry name" value="SECRETIN GSPD-RELATED"/>
    <property type="match status" value="1"/>
</dbReference>
<dbReference type="InterPro" id="IPR050810">
    <property type="entry name" value="Bact_Secretion_Sys_Channel"/>
</dbReference>
<dbReference type="InterPro" id="IPR049371">
    <property type="entry name" value="GspD-like_N0"/>
</dbReference>
<reference evidence="15 16" key="1">
    <citation type="submission" date="2022-12" db="EMBL/GenBank/DDBJ databases">
        <title>Dasania phycosphaerae sp. nov., isolated from particulate material of the south coast of Korea.</title>
        <authorList>
            <person name="Jiang Y."/>
        </authorList>
    </citation>
    <scope>NUCLEOTIDE SEQUENCE [LARGE SCALE GENOMIC DNA]</scope>
    <source>
        <strain evidence="15 16">GY-19</strain>
    </source>
</reference>
<dbReference type="GO" id="GO:0009279">
    <property type="term" value="C:cell outer membrane"/>
    <property type="evidence" value="ECO:0007669"/>
    <property type="project" value="UniProtKB-SubCell"/>
</dbReference>
<evidence type="ECO:0000256" key="5">
    <source>
        <dbReference type="ARBA" id="ARBA00022692"/>
    </source>
</evidence>
<organism evidence="15 16">
    <name type="scientific">Dasania phycosphaerae</name>
    <dbReference type="NCBI Taxonomy" id="2950436"/>
    <lineage>
        <taxon>Bacteria</taxon>
        <taxon>Pseudomonadati</taxon>
        <taxon>Pseudomonadota</taxon>
        <taxon>Gammaproteobacteria</taxon>
        <taxon>Cellvibrionales</taxon>
        <taxon>Spongiibacteraceae</taxon>
        <taxon>Dasania</taxon>
    </lineage>
</organism>
<dbReference type="AlphaFoldDB" id="A0A9J6RIG2"/>
<dbReference type="EMBL" id="JAPTGG010000002">
    <property type="protein sequence ID" value="MCZ0864220.1"/>
    <property type="molecule type" value="Genomic_DNA"/>
</dbReference>
<dbReference type="GO" id="GO:0015628">
    <property type="term" value="P:protein secretion by the type II secretion system"/>
    <property type="evidence" value="ECO:0007669"/>
    <property type="project" value="InterPro"/>
</dbReference>
<comment type="caution">
    <text evidence="15">The sequence shown here is derived from an EMBL/GenBank/DDBJ whole genome shotgun (WGS) entry which is preliminary data.</text>
</comment>
<evidence type="ECO:0000313" key="16">
    <source>
        <dbReference type="Proteomes" id="UP001069090"/>
    </source>
</evidence>
<keyword evidence="3 10" id="KW-0813">Transport</keyword>
<evidence type="ECO:0000259" key="13">
    <source>
        <dbReference type="Pfam" id="PF03958"/>
    </source>
</evidence>
<evidence type="ECO:0000259" key="14">
    <source>
        <dbReference type="Pfam" id="PF21305"/>
    </source>
</evidence>
<dbReference type="InterPro" id="IPR004845">
    <property type="entry name" value="T2SS_GspD_CS"/>
</dbReference>
<keyword evidence="8" id="KW-0472">Membrane</keyword>
<dbReference type="InterPro" id="IPR004846">
    <property type="entry name" value="T2SS/T3SS_dom"/>
</dbReference>
<evidence type="ECO:0000256" key="3">
    <source>
        <dbReference type="ARBA" id="ARBA00022448"/>
    </source>
</evidence>
<keyword evidence="5" id="KW-0812">Transmembrane</keyword>
<feature type="domain" description="NolW-like" evidence="13">
    <location>
        <begin position="186"/>
        <end position="249"/>
    </location>
</feature>
<dbReference type="PRINTS" id="PR00811">
    <property type="entry name" value="BCTERIALGSPD"/>
</dbReference>
<name>A0A9J6RIG2_9GAMM</name>
<dbReference type="Pfam" id="PF00263">
    <property type="entry name" value="Secretin"/>
    <property type="match status" value="1"/>
</dbReference>
<accession>A0A9J6RIG2</accession>
<dbReference type="NCBIfam" id="TIGR02517">
    <property type="entry name" value="type_II_gspD"/>
    <property type="match status" value="1"/>
</dbReference>
<evidence type="ECO:0000256" key="1">
    <source>
        <dbReference type="ARBA" id="ARBA00004442"/>
    </source>
</evidence>
<dbReference type="PANTHER" id="PTHR30332">
    <property type="entry name" value="PROBABLE GENERAL SECRETION PATHWAY PROTEIN D"/>
    <property type="match status" value="1"/>
</dbReference>
<evidence type="ECO:0000256" key="8">
    <source>
        <dbReference type="ARBA" id="ARBA00023136"/>
    </source>
</evidence>
<dbReference type="Proteomes" id="UP001069090">
    <property type="component" value="Unassembled WGS sequence"/>
</dbReference>
<evidence type="ECO:0000313" key="15">
    <source>
        <dbReference type="EMBL" id="MCZ0864220.1"/>
    </source>
</evidence>
<evidence type="ECO:0000259" key="12">
    <source>
        <dbReference type="Pfam" id="PF00263"/>
    </source>
</evidence>
<feature type="signal peptide" evidence="11">
    <location>
        <begin position="1"/>
        <end position="23"/>
    </location>
</feature>
<dbReference type="InterPro" id="IPR001775">
    <property type="entry name" value="GspD/PilQ"/>
</dbReference>
<feature type="chain" id="PRO_5039921950" evidence="11">
    <location>
        <begin position="24"/>
        <end position="620"/>
    </location>
</feature>
<keyword evidence="7" id="KW-0653">Protein transport</keyword>
<comment type="subcellular location">
    <subcellularLocation>
        <location evidence="1 10">Cell outer membrane</location>
    </subcellularLocation>
</comment>
<dbReference type="Pfam" id="PF21305">
    <property type="entry name" value="type_II_gspD_N0"/>
    <property type="match status" value="1"/>
</dbReference>
<evidence type="ECO:0000256" key="9">
    <source>
        <dbReference type="ARBA" id="ARBA00023237"/>
    </source>
</evidence>
<dbReference type="Pfam" id="PF03958">
    <property type="entry name" value="Secretin_N"/>
    <property type="match status" value="3"/>
</dbReference>
<dbReference type="Gene3D" id="3.30.1370.120">
    <property type="match status" value="3"/>
</dbReference>
<comment type="similarity">
    <text evidence="2">Belongs to the bacterial secretin family. GSP D subfamily.</text>
</comment>
<evidence type="ECO:0000256" key="2">
    <source>
        <dbReference type="ARBA" id="ARBA00006980"/>
    </source>
</evidence>
<evidence type="ECO:0000256" key="7">
    <source>
        <dbReference type="ARBA" id="ARBA00022927"/>
    </source>
</evidence>
<evidence type="ECO:0000256" key="11">
    <source>
        <dbReference type="SAM" id="SignalP"/>
    </source>
</evidence>
<keyword evidence="16" id="KW-1185">Reference proteome</keyword>
<protein>
    <submittedName>
        <fullName evidence="15">Type II secretion system secretin GspD</fullName>
    </submittedName>
</protein>
<sequence length="620" mass="67489">MFNYRSQLYALLCCLLMINSSWADDKLRMNMRDADIRALIQWVADNTGKNIVVHKEVQGNVTVISPEPLSRKDAYQVFLSVLDVHGYAAIETEQALKIIPKNIATSGLTLAKNSGQNADMVVSVVKVQHISAQKLVANLRPLISKEAVLSANPESNSLIIADRYNNINHIRKLITELDQSGDSEIELIKLKYANAADILNSLQSLIPANSGNDSQQLSLSMDERSNSLLVAGEASKRAQIKKLVAQLDTELMGDGNTQVIYLHYVDAKELVPILKSLSSSIQSDKKETTSAISIESSATTNALIINAPPAMLNTMKRVIQQVDIRRAQVLVEALVVEVSGDVGEDLGISWVSEDLSNVGDGVAGAVNTLGDLTAGGEIDGQFVPGRGLTFGYFDNGDLQAAIRALDATTKANILSTPTVVAIDNEEASLLVGQNVPFITGQATGSSSSTNDPFTTIERQDVGISLVVTPRINRGDSITLEIKQKTESIAPSLATASDLITNKREIITKALIKDGQMLVLGGLISDELTEKEERVPVLGSIPILGALFSSSSTDHVKKNLMVFIHPIILKDDQHINEVTQRRYQFMQELRARSQKQQWQHEIKSNTKMEDYSTYTPAAATM</sequence>
<dbReference type="InterPro" id="IPR038591">
    <property type="entry name" value="NolW-like_sf"/>
</dbReference>